<dbReference type="PANTHER" id="PTHR37812:SF1">
    <property type="entry name" value="MU-LIKE PROPHAGE FLUMU PROTEIN C"/>
    <property type="match status" value="1"/>
</dbReference>
<dbReference type="InterPro" id="IPR014875">
    <property type="entry name" value="Mor_transcription_activator"/>
</dbReference>
<dbReference type="PANTHER" id="PTHR37812">
    <property type="entry name" value="MU-LIKE PROPHAGE FLUMU PROTEIN C"/>
    <property type="match status" value="1"/>
</dbReference>
<protein>
    <recommendedName>
        <fullName evidence="1">Mor transcription activator domain-containing protein</fullName>
    </recommendedName>
</protein>
<dbReference type="SUPFAM" id="SSF46689">
    <property type="entry name" value="Homeodomain-like"/>
    <property type="match status" value="1"/>
</dbReference>
<dbReference type="Proteomes" id="UP000218439">
    <property type="component" value="Unassembled WGS sequence"/>
</dbReference>
<name>A0A2A2AQ92_9BURK</name>
<proteinExistence type="predicted"/>
<dbReference type="Gene3D" id="1.10.10.60">
    <property type="entry name" value="Homeodomain-like"/>
    <property type="match status" value="1"/>
</dbReference>
<dbReference type="EMBL" id="NSJE01000040">
    <property type="protein sequence ID" value="PAT39898.1"/>
    <property type="molecule type" value="Genomic_DNA"/>
</dbReference>
<comment type="caution">
    <text evidence="2">The sequence shown here is derived from an EMBL/GenBank/DDBJ whole genome shotgun (WGS) entry which is preliminary data.</text>
</comment>
<dbReference type="AlphaFoldDB" id="A0A2A2AQ92"/>
<organism evidence="2 3">
    <name type="scientific">Vandammella animalimorsus</name>
    <dbReference type="NCBI Taxonomy" id="2029117"/>
    <lineage>
        <taxon>Bacteria</taxon>
        <taxon>Pseudomonadati</taxon>
        <taxon>Pseudomonadota</taxon>
        <taxon>Betaproteobacteria</taxon>
        <taxon>Burkholderiales</taxon>
        <taxon>Comamonadaceae</taxon>
        <taxon>Vandammella</taxon>
    </lineage>
</organism>
<evidence type="ECO:0000313" key="2">
    <source>
        <dbReference type="EMBL" id="PAT39898.1"/>
    </source>
</evidence>
<accession>A0A2A2AQ92</accession>
<dbReference type="RefSeq" id="WP_095552939.1">
    <property type="nucleotide sequence ID" value="NZ_NSJE01000040.1"/>
</dbReference>
<evidence type="ECO:0000313" key="3">
    <source>
        <dbReference type="Proteomes" id="UP000218439"/>
    </source>
</evidence>
<feature type="domain" description="Mor transcription activator" evidence="1">
    <location>
        <begin position="65"/>
        <end position="140"/>
    </location>
</feature>
<dbReference type="Pfam" id="PF08765">
    <property type="entry name" value="Mor"/>
    <property type="match status" value="1"/>
</dbReference>
<reference evidence="2 3" key="1">
    <citation type="submission" date="2017-08" db="EMBL/GenBank/DDBJ databases">
        <title>WGS of Clinical strains of the CDC Group NO-1 linked to zoonotic infections in humans.</title>
        <authorList>
            <person name="Bernier A.-M."/>
            <person name="Bernard K."/>
        </authorList>
    </citation>
    <scope>NUCLEOTIDE SEQUENCE [LARGE SCALE GENOMIC DNA]</scope>
    <source>
        <strain evidence="2 3">NML120219</strain>
    </source>
</reference>
<sequence length="149" mass="16564">MTERKQPSAAEADVLNAALPAGLTEEMRDVAYCLFEALVLDDARCGTAAPAGPWLAQLHSMARQALMQLQHLAREKGGRAIYLAKGVAVHLSARDRAMCAEFRGNNYRALADRYGLTEMRVRQIVDAWQREQFARRQGKLPGIDPEPED</sequence>
<gene>
    <name evidence="2" type="ORF">CK621_14385</name>
</gene>
<evidence type="ECO:0000259" key="1">
    <source>
        <dbReference type="Pfam" id="PF08765"/>
    </source>
</evidence>
<dbReference type="InterPro" id="IPR052411">
    <property type="entry name" value="c-mor_Regulatory_Protein"/>
</dbReference>
<dbReference type="InterPro" id="IPR009057">
    <property type="entry name" value="Homeodomain-like_sf"/>
</dbReference>